<dbReference type="Gene3D" id="3.30.450.20">
    <property type="entry name" value="PAS domain"/>
    <property type="match status" value="1"/>
</dbReference>
<protein>
    <submittedName>
        <fullName evidence="8">Pas fold</fullName>
    </submittedName>
</protein>
<dbReference type="FunFam" id="3.40.50.300:FF:000006">
    <property type="entry name" value="DNA-binding transcriptional regulator NtrC"/>
    <property type="match status" value="1"/>
</dbReference>
<dbReference type="PROSITE" id="PS00688">
    <property type="entry name" value="SIGMA54_INTERACT_3"/>
    <property type="match status" value="1"/>
</dbReference>
<dbReference type="SUPFAM" id="SSF52540">
    <property type="entry name" value="P-loop containing nucleoside triphosphate hydrolases"/>
    <property type="match status" value="1"/>
</dbReference>
<dbReference type="GO" id="GO:0006355">
    <property type="term" value="P:regulation of DNA-templated transcription"/>
    <property type="evidence" value="ECO:0007669"/>
    <property type="project" value="InterPro"/>
</dbReference>
<dbReference type="NCBIfam" id="TIGR00229">
    <property type="entry name" value="sensory_box"/>
    <property type="match status" value="1"/>
</dbReference>
<dbReference type="Pfam" id="PF00158">
    <property type="entry name" value="Sigma54_activat"/>
    <property type="match status" value="1"/>
</dbReference>
<dbReference type="InterPro" id="IPR000014">
    <property type="entry name" value="PAS"/>
</dbReference>
<evidence type="ECO:0000313" key="9">
    <source>
        <dbReference type="Proteomes" id="UP000277811"/>
    </source>
</evidence>
<accession>A0A498R9V7</accession>
<gene>
    <name evidence="8" type="ORF">LUCI_2306</name>
</gene>
<feature type="domain" description="PAS" evidence="7">
    <location>
        <begin position="153"/>
        <end position="201"/>
    </location>
</feature>
<dbReference type="Pfam" id="PF00989">
    <property type="entry name" value="PAS"/>
    <property type="match status" value="1"/>
</dbReference>
<dbReference type="GO" id="GO:0005524">
    <property type="term" value="F:ATP binding"/>
    <property type="evidence" value="ECO:0007669"/>
    <property type="project" value="UniProtKB-KW"/>
</dbReference>
<evidence type="ECO:0000259" key="6">
    <source>
        <dbReference type="PROSITE" id="PS50045"/>
    </source>
</evidence>
<keyword evidence="3" id="KW-0805">Transcription regulation</keyword>
<dbReference type="SMART" id="SM00091">
    <property type="entry name" value="PAS"/>
    <property type="match status" value="1"/>
</dbReference>
<dbReference type="InterPro" id="IPR009057">
    <property type="entry name" value="Homeodomain-like_sf"/>
</dbReference>
<organism evidence="8 9">
    <name type="scientific">Lucifera butyrica</name>
    <dbReference type="NCBI Taxonomy" id="1351585"/>
    <lineage>
        <taxon>Bacteria</taxon>
        <taxon>Bacillati</taxon>
        <taxon>Bacillota</taxon>
        <taxon>Negativicutes</taxon>
        <taxon>Veillonellales</taxon>
        <taxon>Veillonellaceae</taxon>
        <taxon>Lucifera</taxon>
    </lineage>
</organism>
<feature type="domain" description="Sigma-54 factor interaction" evidence="6">
    <location>
        <begin position="279"/>
        <end position="509"/>
    </location>
</feature>
<keyword evidence="4" id="KW-0238">DNA-binding</keyword>
<evidence type="ECO:0000259" key="7">
    <source>
        <dbReference type="PROSITE" id="PS50112"/>
    </source>
</evidence>
<dbReference type="InterPro" id="IPR058031">
    <property type="entry name" value="AAA_lid_NorR"/>
</dbReference>
<dbReference type="SUPFAM" id="SSF55785">
    <property type="entry name" value="PYP-like sensor domain (PAS domain)"/>
    <property type="match status" value="1"/>
</dbReference>
<dbReference type="InterPro" id="IPR003593">
    <property type="entry name" value="AAA+_ATPase"/>
</dbReference>
<keyword evidence="1" id="KW-0547">Nucleotide-binding</keyword>
<dbReference type="InterPro" id="IPR002078">
    <property type="entry name" value="Sigma_54_int"/>
</dbReference>
<keyword evidence="9" id="KW-1185">Reference proteome</keyword>
<name>A0A498R9V7_9FIRM</name>
<dbReference type="InterPro" id="IPR027417">
    <property type="entry name" value="P-loop_NTPase"/>
</dbReference>
<dbReference type="PROSITE" id="PS50045">
    <property type="entry name" value="SIGMA54_INTERACT_4"/>
    <property type="match status" value="1"/>
</dbReference>
<dbReference type="PANTHER" id="PTHR32071">
    <property type="entry name" value="TRANSCRIPTIONAL REGULATORY PROTEIN"/>
    <property type="match status" value="1"/>
</dbReference>
<dbReference type="InterPro" id="IPR035965">
    <property type="entry name" value="PAS-like_dom_sf"/>
</dbReference>
<reference evidence="8 9" key="1">
    <citation type="submission" date="2018-06" db="EMBL/GenBank/DDBJ databases">
        <authorList>
            <person name="Strepis N."/>
        </authorList>
    </citation>
    <scope>NUCLEOTIDE SEQUENCE [LARGE SCALE GENOMIC DNA]</scope>
    <source>
        <strain evidence="8">LUCI</strain>
    </source>
</reference>
<dbReference type="SUPFAM" id="SSF46689">
    <property type="entry name" value="Homeodomain-like"/>
    <property type="match status" value="1"/>
</dbReference>
<dbReference type="InterPro" id="IPR025943">
    <property type="entry name" value="Sigma_54_int_dom_ATP-bd_2"/>
</dbReference>
<dbReference type="RefSeq" id="WP_122628009.1">
    <property type="nucleotide sequence ID" value="NZ_UPPP01000071.1"/>
</dbReference>
<evidence type="ECO:0000256" key="4">
    <source>
        <dbReference type="ARBA" id="ARBA00023125"/>
    </source>
</evidence>
<dbReference type="PROSITE" id="PS00675">
    <property type="entry name" value="SIGMA54_INTERACT_1"/>
    <property type="match status" value="1"/>
</dbReference>
<evidence type="ECO:0000256" key="1">
    <source>
        <dbReference type="ARBA" id="ARBA00022741"/>
    </source>
</evidence>
<dbReference type="Pfam" id="PF25601">
    <property type="entry name" value="AAA_lid_14"/>
    <property type="match status" value="1"/>
</dbReference>
<dbReference type="Pfam" id="PF02954">
    <property type="entry name" value="HTH_8"/>
    <property type="match status" value="1"/>
</dbReference>
<keyword evidence="5" id="KW-0804">Transcription</keyword>
<evidence type="ECO:0000256" key="5">
    <source>
        <dbReference type="ARBA" id="ARBA00023163"/>
    </source>
</evidence>
<evidence type="ECO:0000256" key="3">
    <source>
        <dbReference type="ARBA" id="ARBA00023015"/>
    </source>
</evidence>
<dbReference type="SUPFAM" id="SSF55781">
    <property type="entry name" value="GAF domain-like"/>
    <property type="match status" value="1"/>
</dbReference>
<dbReference type="GO" id="GO:0043565">
    <property type="term" value="F:sequence-specific DNA binding"/>
    <property type="evidence" value="ECO:0007669"/>
    <property type="project" value="InterPro"/>
</dbReference>
<dbReference type="Proteomes" id="UP000277811">
    <property type="component" value="Unassembled WGS sequence"/>
</dbReference>
<dbReference type="AlphaFoldDB" id="A0A498R9V7"/>
<dbReference type="SMART" id="SM00382">
    <property type="entry name" value="AAA"/>
    <property type="match status" value="1"/>
</dbReference>
<dbReference type="InterPro" id="IPR002197">
    <property type="entry name" value="HTH_Fis"/>
</dbReference>
<evidence type="ECO:0000256" key="2">
    <source>
        <dbReference type="ARBA" id="ARBA00022840"/>
    </source>
</evidence>
<dbReference type="Gene3D" id="3.30.450.40">
    <property type="match status" value="1"/>
</dbReference>
<dbReference type="InterPro" id="IPR029016">
    <property type="entry name" value="GAF-like_dom_sf"/>
</dbReference>
<dbReference type="EMBL" id="UPPP01000071">
    <property type="protein sequence ID" value="VBB07062.1"/>
    <property type="molecule type" value="Genomic_DNA"/>
</dbReference>
<dbReference type="PROSITE" id="PS50112">
    <property type="entry name" value="PAS"/>
    <property type="match status" value="1"/>
</dbReference>
<dbReference type="InterPro" id="IPR013767">
    <property type="entry name" value="PAS_fold"/>
</dbReference>
<dbReference type="CDD" id="cd00130">
    <property type="entry name" value="PAS"/>
    <property type="match status" value="1"/>
</dbReference>
<dbReference type="InterPro" id="IPR025944">
    <property type="entry name" value="Sigma_54_int_dom_CS"/>
</dbReference>
<proteinExistence type="predicted"/>
<dbReference type="PROSITE" id="PS00676">
    <property type="entry name" value="SIGMA54_INTERACT_2"/>
    <property type="match status" value="1"/>
</dbReference>
<evidence type="ECO:0000313" key="8">
    <source>
        <dbReference type="EMBL" id="VBB07062.1"/>
    </source>
</evidence>
<dbReference type="CDD" id="cd00009">
    <property type="entry name" value="AAA"/>
    <property type="match status" value="1"/>
</dbReference>
<dbReference type="PANTHER" id="PTHR32071:SF57">
    <property type="entry name" value="C4-DICARBOXYLATE TRANSPORT TRANSCRIPTIONAL REGULATORY PROTEIN DCTD"/>
    <property type="match status" value="1"/>
</dbReference>
<dbReference type="Gene3D" id="1.10.8.60">
    <property type="match status" value="1"/>
</dbReference>
<sequence>MSKLYQIKKDVQQVAAAIASVLGVEVTITDDALYRVAGTGCYAGNMGNAPIKASLFVQVLQTGAGVIIDDPGENSVCLRCESRQYCTELAQVCCPIQSGEATIGVIALVAFTPEQKQALLARRHDLLDFLGRMADLLASKVVEQERMAELKGMKNQLETLLNTVQEGIIAMDTAGRIIDTNTAAAKMIGVAADKLIGTNIVRVFAGLTIEDLLERSRKSGTGEIPCWLQGRRLHCIMKFNTWSDAAEVKGIVATLQEMETVKKIVSRYGWEIDCRADEILGGSTAMENVKQAVSMAARTNTAVLIRGESGTGKELLARVLHCSSERRYKPFIAINCAAIPDTLLETELFGYEEGAFTGARRGGKPGKFELADGGTLFLDEIGDMPLPLQAKLLRVLQEKQIERIGGTQPVPVDVRIISATHKDIEAMIKAGQFRQDLYYRINVFPVVVPPLRQRREDLPVLISHFLEKYQTAYAKRLAGMDTGAYNLLLQYEWPGNVRELENIIEYLVSIETGSRISLPHVMDRIQRSGEAAPGDMMSIAAAERQLILAAMAKFGPALEGKEKAAAALGISKATLYRKLKEYARD</sequence>
<dbReference type="Gene3D" id="3.40.50.300">
    <property type="entry name" value="P-loop containing nucleotide triphosphate hydrolases"/>
    <property type="match status" value="1"/>
</dbReference>
<dbReference type="OrthoDB" id="9771372at2"/>
<dbReference type="InterPro" id="IPR025662">
    <property type="entry name" value="Sigma_54_int_dom_ATP-bd_1"/>
</dbReference>
<dbReference type="Gene3D" id="1.10.10.60">
    <property type="entry name" value="Homeodomain-like"/>
    <property type="match status" value="1"/>
</dbReference>
<keyword evidence="2" id="KW-0067">ATP-binding</keyword>